<reference evidence="8 9" key="1">
    <citation type="submission" date="2013-03" db="EMBL/GenBank/DDBJ databases">
        <title>The Genome Sequence of Phialophora europaea CBS 101466.</title>
        <authorList>
            <consortium name="The Broad Institute Genomics Platform"/>
            <person name="Cuomo C."/>
            <person name="de Hoog S."/>
            <person name="Gorbushina A."/>
            <person name="Walker B."/>
            <person name="Young S.K."/>
            <person name="Zeng Q."/>
            <person name="Gargeya S."/>
            <person name="Fitzgerald M."/>
            <person name="Haas B."/>
            <person name="Abouelleil A."/>
            <person name="Allen A.W."/>
            <person name="Alvarado L."/>
            <person name="Arachchi H.M."/>
            <person name="Berlin A.M."/>
            <person name="Chapman S.B."/>
            <person name="Gainer-Dewar J."/>
            <person name="Goldberg J."/>
            <person name="Griggs A."/>
            <person name="Gujja S."/>
            <person name="Hansen M."/>
            <person name="Howarth C."/>
            <person name="Imamovic A."/>
            <person name="Ireland A."/>
            <person name="Larimer J."/>
            <person name="McCowan C."/>
            <person name="Murphy C."/>
            <person name="Pearson M."/>
            <person name="Poon T.W."/>
            <person name="Priest M."/>
            <person name="Roberts A."/>
            <person name="Saif S."/>
            <person name="Shea T."/>
            <person name="Sisk P."/>
            <person name="Sykes S."/>
            <person name="Wortman J."/>
            <person name="Nusbaum C."/>
            <person name="Birren B."/>
        </authorList>
    </citation>
    <scope>NUCLEOTIDE SEQUENCE [LARGE SCALE GENOMIC DNA]</scope>
    <source>
        <strain evidence="8 9">CBS 101466</strain>
    </source>
</reference>
<feature type="transmembrane region" description="Helical" evidence="6">
    <location>
        <begin position="76"/>
        <end position="101"/>
    </location>
</feature>
<dbReference type="InterPro" id="IPR008253">
    <property type="entry name" value="Marvel"/>
</dbReference>
<evidence type="ECO:0000256" key="4">
    <source>
        <dbReference type="ARBA" id="ARBA00023136"/>
    </source>
</evidence>
<evidence type="ECO:0000256" key="6">
    <source>
        <dbReference type="SAM" id="Phobius"/>
    </source>
</evidence>
<feature type="transmembrane region" description="Helical" evidence="6">
    <location>
        <begin position="42"/>
        <end position="64"/>
    </location>
</feature>
<feature type="domain" description="MARVEL" evidence="7">
    <location>
        <begin position="12"/>
        <end position="171"/>
    </location>
</feature>
<comment type="subcellular location">
    <subcellularLocation>
        <location evidence="1">Membrane</location>
        <topology evidence="1">Multi-pass membrane protein</topology>
    </subcellularLocation>
</comment>
<dbReference type="RefSeq" id="XP_008712046.1">
    <property type="nucleotide sequence ID" value="XM_008713824.1"/>
</dbReference>
<gene>
    <name evidence="8" type="ORF">HMPREF1541_09149</name>
</gene>
<dbReference type="VEuPathDB" id="FungiDB:HMPREF1541_09149"/>
<evidence type="ECO:0000256" key="1">
    <source>
        <dbReference type="ARBA" id="ARBA00004141"/>
    </source>
</evidence>
<dbReference type="EMBL" id="KB822712">
    <property type="protein sequence ID" value="ETN45318.1"/>
    <property type="molecule type" value="Genomic_DNA"/>
</dbReference>
<evidence type="ECO:0000259" key="7">
    <source>
        <dbReference type="Pfam" id="PF01284"/>
    </source>
</evidence>
<dbReference type="AlphaFoldDB" id="W2SBB4"/>
<keyword evidence="3 6" id="KW-1133">Transmembrane helix</keyword>
<dbReference type="HOGENOM" id="CLU_1234867_0_0_1"/>
<accession>W2SBB4</accession>
<name>W2SBB4_CYPE1</name>
<organism evidence="8 9">
    <name type="scientific">Cyphellophora europaea (strain CBS 101466)</name>
    <name type="common">Phialophora europaea</name>
    <dbReference type="NCBI Taxonomy" id="1220924"/>
    <lineage>
        <taxon>Eukaryota</taxon>
        <taxon>Fungi</taxon>
        <taxon>Dikarya</taxon>
        <taxon>Ascomycota</taxon>
        <taxon>Pezizomycotina</taxon>
        <taxon>Eurotiomycetes</taxon>
        <taxon>Chaetothyriomycetidae</taxon>
        <taxon>Chaetothyriales</taxon>
        <taxon>Cyphellophoraceae</taxon>
        <taxon>Cyphellophora</taxon>
    </lineage>
</organism>
<sequence>MAEHVVPMPRWSGLVGIARLVIALLVLIFVATAAGLGSHASYAAFGLTLFTASATLIIFGYYSISLCRKPQIYNAWAVLGLEILGVIFWLVSFSLCAEWTAAFNHDWYFGNDKTFGGWKAPFNPDDLKFDVYKRDVVERSTAHWKASIGLMGTAAGLGALEFCLFVVTLVFFSISLHKHRVAGKPLVYGGFGVPQAATIAAPPAPAAATTPESSTEKEEQSGETAEDTRKEPEQTGKTDASAIV</sequence>
<evidence type="ECO:0000313" key="8">
    <source>
        <dbReference type="EMBL" id="ETN45318.1"/>
    </source>
</evidence>
<dbReference type="GO" id="GO:0016020">
    <property type="term" value="C:membrane"/>
    <property type="evidence" value="ECO:0007669"/>
    <property type="project" value="UniProtKB-SubCell"/>
</dbReference>
<protein>
    <recommendedName>
        <fullName evidence="7">MARVEL domain-containing protein</fullName>
    </recommendedName>
</protein>
<feature type="compositionally biased region" description="Basic and acidic residues" evidence="5">
    <location>
        <begin position="214"/>
        <end position="236"/>
    </location>
</feature>
<feature type="transmembrane region" description="Helical" evidence="6">
    <location>
        <begin position="148"/>
        <end position="174"/>
    </location>
</feature>
<dbReference type="OrthoDB" id="5325022at2759"/>
<keyword evidence="4 6" id="KW-0472">Membrane</keyword>
<keyword evidence="2 6" id="KW-0812">Transmembrane</keyword>
<dbReference type="Pfam" id="PF01284">
    <property type="entry name" value="MARVEL"/>
    <property type="match status" value="1"/>
</dbReference>
<evidence type="ECO:0000256" key="2">
    <source>
        <dbReference type="ARBA" id="ARBA00022692"/>
    </source>
</evidence>
<proteinExistence type="predicted"/>
<keyword evidence="9" id="KW-1185">Reference proteome</keyword>
<feature type="compositionally biased region" description="Low complexity" evidence="5">
    <location>
        <begin position="201"/>
        <end position="211"/>
    </location>
</feature>
<feature type="transmembrane region" description="Helical" evidence="6">
    <location>
        <begin position="12"/>
        <end position="36"/>
    </location>
</feature>
<dbReference type="InParanoid" id="W2SBB4"/>
<dbReference type="Proteomes" id="UP000030752">
    <property type="component" value="Unassembled WGS sequence"/>
</dbReference>
<dbReference type="GeneID" id="19976488"/>
<dbReference type="PANTHER" id="PTHR37451">
    <property type="entry name" value="MARVEL DOMAIN"/>
    <property type="match status" value="1"/>
</dbReference>
<dbReference type="eggNOG" id="ENOG502SYWK">
    <property type="taxonomic scope" value="Eukaryota"/>
</dbReference>
<feature type="region of interest" description="Disordered" evidence="5">
    <location>
        <begin position="201"/>
        <end position="244"/>
    </location>
</feature>
<evidence type="ECO:0000313" key="9">
    <source>
        <dbReference type="Proteomes" id="UP000030752"/>
    </source>
</evidence>
<dbReference type="PANTHER" id="PTHR37451:SF4">
    <property type="entry name" value="MARVEL DOMAIN-CONTAINING PROTEIN"/>
    <property type="match status" value="1"/>
</dbReference>
<evidence type="ECO:0000256" key="3">
    <source>
        <dbReference type="ARBA" id="ARBA00022989"/>
    </source>
</evidence>
<dbReference type="STRING" id="1220924.W2SBB4"/>
<evidence type="ECO:0000256" key="5">
    <source>
        <dbReference type="SAM" id="MobiDB-lite"/>
    </source>
</evidence>